<evidence type="ECO:0000313" key="4">
    <source>
        <dbReference type="Proteomes" id="UP000799436"/>
    </source>
</evidence>
<feature type="region of interest" description="Disordered" evidence="1">
    <location>
        <begin position="490"/>
        <end position="528"/>
    </location>
</feature>
<dbReference type="InterPro" id="IPR009349">
    <property type="entry name" value="TRIP4/RQT4_C2HC5_Znf"/>
</dbReference>
<evidence type="ECO:0000313" key="3">
    <source>
        <dbReference type="EMBL" id="KAF2773686.1"/>
    </source>
</evidence>
<feature type="region of interest" description="Disordered" evidence="1">
    <location>
        <begin position="321"/>
        <end position="385"/>
    </location>
</feature>
<dbReference type="PANTHER" id="PTHR12963">
    <property type="entry name" value="THYROID RECEPTOR INTERACTING PROTEIN RELATED"/>
    <property type="match status" value="1"/>
</dbReference>
<dbReference type="OrthoDB" id="338816at2759"/>
<protein>
    <recommendedName>
        <fullName evidence="2">TRIP4/RQT4 C2HC5-type zinc finger domain-containing protein</fullName>
    </recommendedName>
</protein>
<proteinExistence type="predicted"/>
<evidence type="ECO:0000256" key="1">
    <source>
        <dbReference type="SAM" id="MobiDB-lite"/>
    </source>
</evidence>
<dbReference type="AlphaFoldDB" id="A0A6G1LLE8"/>
<dbReference type="EMBL" id="ML995810">
    <property type="protein sequence ID" value="KAF2773686.1"/>
    <property type="molecule type" value="Genomic_DNA"/>
</dbReference>
<dbReference type="GO" id="GO:0008270">
    <property type="term" value="F:zinc ion binding"/>
    <property type="evidence" value="ECO:0007669"/>
    <property type="project" value="InterPro"/>
</dbReference>
<feature type="region of interest" description="Disordered" evidence="1">
    <location>
        <begin position="63"/>
        <end position="108"/>
    </location>
</feature>
<gene>
    <name evidence="3" type="ORF">EJ03DRAFT_104120</name>
</gene>
<name>A0A6G1LLE8_9PEZI</name>
<feature type="compositionally biased region" description="Basic and acidic residues" evidence="1">
    <location>
        <begin position="146"/>
        <end position="162"/>
    </location>
</feature>
<evidence type="ECO:0000259" key="2">
    <source>
        <dbReference type="Pfam" id="PF06221"/>
    </source>
</evidence>
<keyword evidence="4" id="KW-1185">Reference proteome</keyword>
<organism evidence="3 4">
    <name type="scientific">Teratosphaeria nubilosa</name>
    <dbReference type="NCBI Taxonomy" id="161662"/>
    <lineage>
        <taxon>Eukaryota</taxon>
        <taxon>Fungi</taxon>
        <taxon>Dikarya</taxon>
        <taxon>Ascomycota</taxon>
        <taxon>Pezizomycotina</taxon>
        <taxon>Dothideomycetes</taxon>
        <taxon>Dothideomycetidae</taxon>
        <taxon>Mycosphaerellales</taxon>
        <taxon>Teratosphaeriaceae</taxon>
        <taxon>Teratosphaeria</taxon>
    </lineage>
</organism>
<feature type="compositionally biased region" description="Basic and acidic residues" evidence="1">
    <location>
        <begin position="513"/>
        <end position="528"/>
    </location>
</feature>
<dbReference type="GO" id="GO:0045893">
    <property type="term" value="P:positive regulation of DNA-templated transcription"/>
    <property type="evidence" value="ECO:0007669"/>
    <property type="project" value="TreeGrafter"/>
</dbReference>
<sequence>MANAQLEQWALPRLQQLLPIDDESLKQVIHYATNLPKDAAAEHLTNLLGGDARALEFISSFNQRRQNAPTPAAPPKQVRKEPTPAAASGSEVSRGSNRGGRGGGKKKANIHQLPARQIEDHGALGGAYQKRDEEDYMPKAAKARQTHKEQVSDNLALHERPPHATKMPLITDDASVTNKPITAKPPPSASGQLISDSLAPKKAASAQSSRTAPSAPKTKVNITGGTAMHGASTALSDLDSAIRSLEVQTNPSLSLSNAENEKRRCNCMATRHALLGIAPNCLNCGKIICVKQGLGPCTFCGTPLLSADEISKVLRVLKDERGEERQKANNAAHKKADVASGKQRAFTGREFLAQASSSGRNSPLSSAPTTPAGSDDEASGKAKAHRDRLLNYQANNARRTQIHDEAADYDIPASGTSMWASPAERARQLKRQQKALRETEWNARPEYEKRKVVASIDLQGRRVVRKMADVEKPDFSADEDADAADYLPAAPEGNGNKGAFSNNPLARGLIRPKAREDKGKSVVREKPTTWRRVQMDEDDNEGWILDGGVYGGRILDDRIVGEEEHGCG</sequence>
<feature type="compositionally biased region" description="Polar residues" evidence="1">
    <location>
        <begin position="354"/>
        <end position="372"/>
    </location>
</feature>
<feature type="region of interest" description="Disordered" evidence="1">
    <location>
        <begin position="142"/>
        <end position="225"/>
    </location>
</feature>
<feature type="region of interest" description="Disordered" evidence="1">
    <location>
        <begin position="413"/>
        <end position="432"/>
    </location>
</feature>
<dbReference type="PANTHER" id="PTHR12963:SF4">
    <property type="entry name" value="ACTIVATING SIGNAL COINTEGRATOR 1"/>
    <property type="match status" value="1"/>
</dbReference>
<dbReference type="InterPro" id="IPR039128">
    <property type="entry name" value="TRIP4-like"/>
</dbReference>
<dbReference type="GO" id="GO:0005634">
    <property type="term" value="C:nucleus"/>
    <property type="evidence" value="ECO:0007669"/>
    <property type="project" value="InterPro"/>
</dbReference>
<reference evidence="3" key="1">
    <citation type="journal article" date="2020" name="Stud. Mycol.">
        <title>101 Dothideomycetes genomes: a test case for predicting lifestyles and emergence of pathogens.</title>
        <authorList>
            <person name="Haridas S."/>
            <person name="Albert R."/>
            <person name="Binder M."/>
            <person name="Bloem J."/>
            <person name="Labutti K."/>
            <person name="Salamov A."/>
            <person name="Andreopoulos B."/>
            <person name="Baker S."/>
            <person name="Barry K."/>
            <person name="Bills G."/>
            <person name="Bluhm B."/>
            <person name="Cannon C."/>
            <person name="Castanera R."/>
            <person name="Culley D."/>
            <person name="Daum C."/>
            <person name="Ezra D."/>
            <person name="Gonzalez J."/>
            <person name="Henrissat B."/>
            <person name="Kuo A."/>
            <person name="Liang C."/>
            <person name="Lipzen A."/>
            <person name="Lutzoni F."/>
            <person name="Magnuson J."/>
            <person name="Mondo S."/>
            <person name="Nolan M."/>
            <person name="Ohm R."/>
            <person name="Pangilinan J."/>
            <person name="Park H.-J."/>
            <person name="Ramirez L."/>
            <person name="Alfaro M."/>
            <person name="Sun H."/>
            <person name="Tritt A."/>
            <person name="Yoshinaga Y."/>
            <person name="Zwiers L.-H."/>
            <person name="Turgeon B."/>
            <person name="Goodwin S."/>
            <person name="Spatafora J."/>
            <person name="Crous P."/>
            <person name="Grigoriev I."/>
        </authorList>
    </citation>
    <scope>NUCLEOTIDE SEQUENCE</scope>
    <source>
        <strain evidence="3">CBS 116005</strain>
    </source>
</reference>
<dbReference type="Proteomes" id="UP000799436">
    <property type="component" value="Unassembled WGS sequence"/>
</dbReference>
<dbReference type="GO" id="GO:0072344">
    <property type="term" value="P:rescue of stalled ribosome"/>
    <property type="evidence" value="ECO:0007669"/>
    <property type="project" value="InterPro"/>
</dbReference>
<dbReference type="Pfam" id="PF06221">
    <property type="entry name" value="zf-C2HC5"/>
    <property type="match status" value="1"/>
</dbReference>
<feature type="domain" description="TRIP4/RQT4 C2HC5-type zinc finger" evidence="2">
    <location>
        <begin position="262"/>
        <end position="313"/>
    </location>
</feature>
<accession>A0A6G1LLE8</accession>
<dbReference type="GO" id="GO:0180022">
    <property type="term" value="C:RQC-trigger complex"/>
    <property type="evidence" value="ECO:0007669"/>
    <property type="project" value="InterPro"/>
</dbReference>